<accession>A0AA38FI14</accession>
<gene>
    <name evidence="3" type="ORF">KI387_014280</name>
</gene>
<keyword evidence="1" id="KW-0732">Signal</keyword>
<dbReference type="SMART" id="SM01057">
    <property type="entry name" value="Carb_anhydrase"/>
    <property type="match status" value="1"/>
</dbReference>
<organism evidence="3 4">
    <name type="scientific">Taxus chinensis</name>
    <name type="common">Chinese yew</name>
    <name type="synonym">Taxus wallichiana var. chinensis</name>
    <dbReference type="NCBI Taxonomy" id="29808"/>
    <lineage>
        <taxon>Eukaryota</taxon>
        <taxon>Viridiplantae</taxon>
        <taxon>Streptophyta</taxon>
        <taxon>Embryophyta</taxon>
        <taxon>Tracheophyta</taxon>
        <taxon>Spermatophyta</taxon>
        <taxon>Pinopsida</taxon>
        <taxon>Pinidae</taxon>
        <taxon>Conifers II</taxon>
        <taxon>Cupressales</taxon>
        <taxon>Taxaceae</taxon>
        <taxon>Taxus</taxon>
    </lineage>
</organism>
<dbReference type="GO" id="GO:0004089">
    <property type="term" value="F:carbonate dehydratase activity"/>
    <property type="evidence" value="ECO:0007669"/>
    <property type="project" value="InterPro"/>
</dbReference>
<dbReference type="SUPFAM" id="SSF51069">
    <property type="entry name" value="Carbonic anhydrase"/>
    <property type="match status" value="1"/>
</dbReference>
<feature type="domain" description="Alpha-carbonic anhydrase" evidence="2">
    <location>
        <begin position="28"/>
        <end position="257"/>
    </location>
</feature>
<dbReference type="InterPro" id="IPR001148">
    <property type="entry name" value="CA_dom"/>
</dbReference>
<keyword evidence="4" id="KW-1185">Reference proteome</keyword>
<evidence type="ECO:0000256" key="1">
    <source>
        <dbReference type="SAM" id="SignalP"/>
    </source>
</evidence>
<protein>
    <recommendedName>
        <fullName evidence="2">Alpha-carbonic anhydrase domain-containing protein</fullName>
    </recommendedName>
</protein>
<dbReference type="CDD" id="cd03124">
    <property type="entry name" value="alpha_CA_prokaryotic_like"/>
    <property type="match status" value="1"/>
</dbReference>
<dbReference type="AlphaFoldDB" id="A0AA38FI14"/>
<sequence length="257" mass="29056">MARSAAILVLALLLCISNVRPQEVEDESEFTYVEGDERGPEHWGELNQNWSACGNGQNQSPIDIVTQDATVYPDLGGLRRIYHPANATLINRGHDIMINWSTGGGSIEIEGKRYRLNQGHWHTPAEHTIDGRRYPLEMHLVHESEDSKIVVVSILYTYGRPDPFLAELREEIASITDEQPAEEALGLIDANHIQIGSRKYYRYIGSLTTPPCTEGVTWYIVRKVRTVSREQVRALHVAIHDEHEKNARPIQSTNGRI</sequence>
<name>A0AA38FI14_TAXCH</name>
<comment type="caution">
    <text evidence="3">The sequence shown here is derived from an EMBL/GenBank/DDBJ whole genome shotgun (WGS) entry which is preliminary data.</text>
</comment>
<dbReference type="InterPro" id="IPR041891">
    <property type="entry name" value="Alpha_CA_prokaryot-like"/>
</dbReference>
<dbReference type="GO" id="GO:0008270">
    <property type="term" value="F:zinc ion binding"/>
    <property type="evidence" value="ECO:0007669"/>
    <property type="project" value="InterPro"/>
</dbReference>
<reference evidence="3 4" key="1">
    <citation type="journal article" date="2021" name="Nat. Plants">
        <title>The Taxus genome provides insights into paclitaxel biosynthesis.</title>
        <authorList>
            <person name="Xiong X."/>
            <person name="Gou J."/>
            <person name="Liao Q."/>
            <person name="Li Y."/>
            <person name="Zhou Q."/>
            <person name="Bi G."/>
            <person name="Li C."/>
            <person name="Du R."/>
            <person name="Wang X."/>
            <person name="Sun T."/>
            <person name="Guo L."/>
            <person name="Liang H."/>
            <person name="Lu P."/>
            <person name="Wu Y."/>
            <person name="Zhang Z."/>
            <person name="Ro D.K."/>
            <person name="Shang Y."/>
            <person name="Huang S."/>
            <person name="Yan J."/>
        </authorList>
    </citation>
    <scope>NUCLEOTIDE SEQUENCE [LARGE SCALE GENOMIC DNA]</scope>
    <source>
        <strain evidence="3">Ta-2019</strain>
    </source>
</reference>
<dbReference type="InterPro" id="IPR023561">
    <property type="entry name" value="Carbonic_anhydrase_a-class"/>
</dbReference>
<evidence type="ECO:0000313" key="4">
    <source>
        <dbReference type="Proteomes" id="UP000824469"/>
    </source>
</evidence>
<dbReference type="PROSITE" id="PS51144">
    <property type="entry name" value="ALPHA_CA_2"/>
    <property type="match status" value="1"/>
</dbReference>
<dbReference type="Proteomes" id="UP000824469">
    <property type="component" value="Unassembled WGS sequence"/>
</dbReference>
<dbReference type="EMBL" id="JAHRHJ020000009">
    <property type="protein sequence ID" value="KAH9302697.1"/>
    <property type="molecule type" value="Genomic_DNA"/>
</dbReference>
<dbReference type="GO" id="GO:0006730">
    <property type="term" value="P:one-carbon metabolic process"/>
    <property type="evidence" value="ECO:0007669"/>
    <property type="project" value="TreeGrafter"/>
</dbReference>
<dbReference type="Pfam" id="PF00194">
    <property type="entry name" value="Carb_anhydrase"/>
    <property type="match status" value="1"/>
</dbReference>
<feature type="non-terminal residue" evidence="3">
    <location>
        <position position="1"/>
    </location>
</feature>
<proteinExistence type="predicted"/>
<dbReference type="PANTHER" id="PTHR18952:SF208">
    <property type="entry name" value="CARBONIC ANHYDRASE XA-RELATED"/>
    <property type="match status" value="1"/>
</dbReference>
<feature type="signal peptide" evidence="1">
    <location>
        <begin position="1"/>
        <end position="21"/>
    </location>
</feature>
<dbReference type="OMA" id="KWENEAG"/>
<evidence type="ECO:0000259" key="2">
    <source>
        <dbReference type="PROSITE" id="PS51144"/>
    </source>
</evidence>
<feature type="chain" id="PRO_5041458379" description="Alpha-carbonic anhydrase domain-containing protein" evidence="1">
    <location>
        <begin position="22"/>
        <end position="257"/>
    </location>
</feature>
<dbReference type="InterPro" id="IPR036398">
    <property type="entry name" value="CA_dom_sf"/>
</dbReference>
<evidence type="ECO:0000313" key="3">
    <source>
        <dbReference type="EMBL" id="KAH9302697.1"/>
    </source>
</evidence>
<dbReference type="PANTHER" id="PTHR18952">
    <property type="entry name" value="CARBONIC ANHYDRASE"/>
    <property type="match status" value="1"/>
</dbReference>
<dbReference type="Gene3D" id="3.10.200.10">
    <property type="entry name" value="Alpha carbonic anhydrase"/>
    <property type="match status" value="1"/>
</dbReference>